<reference evidence="1" key="1">
    <citation type="journal article" date="2021" name="Proc. Natl. Acad. Sci. U.S.A.">
        <title>A Catalog of Tens of Thousands of Viruses from Human Metagenomes Reveals Hidden Associations with Chronic Diseases.</title>
        <authorList>
            <person name="Tisza M.J."/>
            <person name="Buck C.B."/>
        </authorList>
    </citation>
    <scope>NUCLEOTIDE SEQUENCE</scope>
    <source>
        <strain evidence="1">CtM4S20</strain>
    </source>
</reference>
<name>A0A8S5P772_9CAUD</name>
<sequence length="103" mass="11733">MRESERVELVFQAGKPKYDPELGRMSNTEPTKKVLPCFISELGLELKVKLLDKVDVDAKILRFNHVINGSISSVIIADKRYKVISRKNPERRSTVLYVAEVMG</sequence>
<accession>A0A8S5P772</accession>
<evidence type="ECO:0000313" key="1">
    <source>
        <dbReference type="EMBL" id="DAE02942.1"/>
    </source>
</evidence>
<dbReference type="EMBL" id="BK015356">
    <property type="protein sequence ID" value="DAE02942.1"/>
    <property type="molecule type" value="Genomic_DNA"/>
</dbReference>
<organism evidence="1">
    <name type="scientific">Siphoviridae sp. ctM4S20</name>
    <dbReference type="NCBI Taxonomy" id="2825458"/>
    <lineage>
        <taxon>Viruses</taxon>
        <taxon>Duplodnaviria</taxon>
        <taxon>Heunggongvirae</taxon>
        <taxon>Uroviricota</taxon>
        <taxon>Caudoviricetes</taxon>
    </lineage>
</organism>
<proteinExistence type="predicted"/>
<protein>
    <submittedName>
        <fullName evidence="1">Head closure knob</fullName>
    </submittedName>
</protein>